<keyword evidence="3" id="KW-1185">Reference proteome</keyword>
<evidence type="ECO:0008006" key="4">
    <source>
        <dbReference type="Google" id="ProtNLM"/>
    </source>
</evidence>
<proteinExistence type="predicted"/>
<comment type="caution">
    <text evidence="2">The sequence shown here is derived from an EMBL/GenBank/DDBJ whole genome shotgun (WGS) entry which is preliminary data.</text>
</comment>
<gene>
    <name evidence="2" type="ORF">Hsar01_03679</name>
</gene>
<reference evidence="2 3" key="1">
    <citation type="submission" date="2024-02" db="EMBL/GenBank/DDBJ databases">
        <title>Haloferula sargassicola NBRC 104335.</title>
        <authorList>
            <person name="Ichikawa N."/>
            <person name="Katano-Makiyama Y."/>
            <person name="Hidaka K."/>
        </authorList>
    </citation>
    <scope>NUCLEOTIDE SEQUENCE [LARGE SCALE GENOMIC DNA]</scope>
    <source>
        <strain evidence="2 3">NBRC 104335</strain>
    </source>
</reference>
<dbReference type="EMBL" id="BAABRI010000025">
    <property type="protein sequence ID" value="GAA5484435.1"/>
    <property type="molecule type" value="Genomic_DNA"/>
</dbReference>
<accession>A0ABP9UT65</accession>
<dbReference type="RefSeq" id="WP_353568532.1">
    <property type="nucleotide sequence ID" value="NZ_BAABRI010000025.1"/>
</dbReference>
<evidence type="ECO:0000313" key="2">
    <source>
        <dbReference type="EMBL" id="GAA5484435.1"/>
    </source>
</evidence>
<organism evidence="2 3">
    <name type="scientific">Haloferula sargassicola</name>
    <dbReference type="NCBI Taxonomy" id="490096"/>
    <lineage>
        <taxon>Bacteria</taxon>
        <taxon>Pseudomonadati</taxon>
        <taxon>Verrucomicrobiota</taxon>
        <taxon>Verrucomicrobiia</taxon>
        <taxon>Verrucomicrobiales</taxon>
        <taxon>Verrucomicrobiaceae</taxon>
        <taxon>Haloferula</taxon>
    </lineage>
</organism>
<protein>
    <recommendedName>
        <fullName evidence="4">Nucleoid-associated protein</fullName>
    </recommendedName>
</protein>
<name>A0ABP9UT65_9BACT</name>
<evidence type="ECO:0000256" key="1">
    <source>
        <dbReference type="SAM" id="MobiDB-lite"/>
    </source>
</evidence>
<feature type="region of interest" description="Disordered" evidence="1">
    <location>
        <begin position="223"/>
        <end position="242"/>
    </location>
</feature>
<dbReference type="InterPro" id="IPR007358">
    <property type="entry name" value="Nucleoid_associated_NdpA"/>
</dbReference>
<dbReference type="Proteomes" id="UP001476282">
    <property type="component" value="Unassembled WGS sequence"/>
</dbReference>
<sequence length="360" mass="40770">MQLRLEFEDVRIAGLVLAKVGNPSRDEPLQTSKQVFHVDDEDQGLLSGIFTRPFRSLQGQRFQHHSALEKHEMNQVARALFESPDSLLDQGQAIAARLYSKSNHPNIKSGDLCVAMLEGIKWDGVAKRALCILKSESVTPFLSIATKDGDLELHTEQGIHPEKIDKGCLILEHFEEKGFYVLTFDRAGNESRFWVRDFLGVVPIADDNLFSKRVAEMAVAAVSTPPKREAEEEGDDSPPWEANKAASEALSYFDGKKKFSLQEFEEQALRTPEAKAKFAAERRKLEEEEGVKLDEEFAISKREVSKARKLMKSVMKFDTGVEVRLKPNVAAEPDGVIEHGHDSDRDMRYVKIYYRKDYVK</sequence>
<evidence type="ECO:0000313" key="3">
    <source>
        <dbReference type="Proteomes" id="UP001476282"/>
    </source>
</evidence>
<dbReference type="Pfam" id="PF04245">
    <property type="entry name" value="NA37"/>
    <property type="match status" value="1"/>
</dbReference>